<name>A0A067T1R7_GALM3</name>
<keyword evidence="3" id="KW-1185">Reference proteome</keyword>
<dbReference type="AlphaFoldDB" id="A0A067T1R7"/>
<dbReference type="GO" id="GO:0003676">
    <property type="term" value="F:nucleic acid binding"/>
    <property type="evidence" value="ECO:0007669"/>
    <property type="project" value="InterPro"/>
</dbReference>
<dbReference type="OrthoDB" id="26838at2759"/>
<dbReference type="STRING" id="685588.A0A067T1R7"/>
<dbReference type="InterPro" id="IPR012337">
    <property type="entry name" value="RNaseH-like_sf"/>
</dbReference>
<dbReference type="Proteomes" id="UP000027222">
    <property type="component" value="Unassembled WGS sequence"/>
</dbReference>
<accession>A0A067T1R7</accession>
<protein>
    <recommendedName>
        <fullName evidence="1">3'-5' exonuclease domain-containing protein</fullName>
    </recommendedName>
</protein>
<gene>
    <name evidence="2" type="ORF">GALMADRAFT_246361</name>
</gene>
<evidence type="ECO:0000313" key="3">
    <source>
        <dbReference type="Proteomes" id="UP000027222"/>
    </source>
</evidence>
<dbReference type="InterPro" id="IPR002562">
    <property type="entry name" value="3'-5'_exonuclease_dom"/>
</dbReference>
<reference evidence="3" key="1">
    <citation type="journal article" date="2014" name="Proc. Natl. Acad. Sci. U.S.A.">
        <title>Extensive sampling of basidiomycete genomes demonstrates inadequacy of the white-rot/brown-rot paradigm for wood decay fungi.</title>
        <authorList>
            <person name="Riley R."/>
            <person name="Salamov A.A."/>
            <person name="Brown D.W."/>
            <person name="Nagy L.G."/>
            <person name="Floudas D."/>
            <person name="Held B.W."/>
            <person name="Levasseur A."/>
            <person name="Lombard V."/>
            <person name="Morin E."/>
            <person name="Otillar R."/>
            <person name="Lindquist E.A."/>
            <person name="Sun H."/>
            <person name="LaButti K.M."/>
            <person name="Schmutz J."/>
            <person name="Jabbour D."/>
            <person name="Luo H."/>
            <person name="Baker S.E."/>
            <person name="Pisabarro A.G."/>
            <person name="Walton J.D."/>
            <person name="Blanchette R.A."/>
            <person name="Henrissat B."/>
            <person name="Martin F."/>
            <person name="Cullen D."/>
            <person name="Hibbett D.S."/>
            <person name="Grigoriev I.V."/>
        </authorList>
    </citation>
    <scope>NUCLEOTIDE SEQUENCE [LARGE SCALE GENOMIC DNA]</scope>
    <source>
        <strain evidence="3">CBS 339.88</strain>
    </source>
</reference>
<dbReference type="EMBL" id="KL142377">
    <property type="protein sequence ID" value="KDR77140.1"/>
    <property type="molecule type" value="Genomic_DNA"/>
</dbReference>
<dbReference type="HOGENOM" id="CLU_061834_1_1_1"/>
<dbReference type="GO" id="GO:0006139">
    <property type="term" value="P:nucleobase-containing compound metabolic process"/>
    <property type="evidence" value="ECO:0007669"/>
    <property type="project" value="InterPro"/>
</dbReference>
<dbReference type="Pfam" id="PF01612">
    <property type="entry name" value="DNA_pol_A_exo1"/>
    <property type="match status" value="1"/>
</dbReference>
<evidence type="ECO:0000313" key="2">
    <source>
        <dbReference type="EMBL" id="KDR77140.1"/>
    </source>
</evidence>
<sequence length="178" mass="20149">MAFSHKDDDGRSLKDILQSDNTKKIFYDVRNDADALFNLYAIELENTYDLQLLKVAARRSSKIRVRFVSGLGKTIDTYLCPPSEWKRIKDAGALLFAPEKGGSYEVFESRPLDERIQAYAAQDVALLFDLQLVLESRLGFADEDWKRRILSASASRVAEAHSQFYSGHGQHRAVAPSF</sequence>
<evidence type="ECO:0000259" key="1">
    <source>
        <dbReference type="Pfam" id="PF01612"/>
    </source>
</evidence>
<dbReference type="GO" id="GO:0008408">
    <property type="term" value="F:3'-5' exonuclease activity"/>
    <property type="evidence" value="ECO:0007669"/>
    <property type="project" value="InterPro"/>
</dbReference>
<dbReference type="InterPro" id="IPR036397">
    <property type="entry name" value="RNaseH_sf"/>
</dbReference>
<dbReference type="Gene3D" id="3.30.420.10">
    <property type="entry name" value="Ribonuclease H-like superfamily/Ribonuclease H"/>
    <property type="match status" value="1"/>
</dbReference>
<dbReference type="PANTHER" id="PTHR43040:SF1">
    <property type="entry name" value="RIBONUCLEASE D"/>
    <property type="match status" value="1"/>
</dbReference>
<feature type="domain" description="3'-5' exonuclease" evidence="1">
    <location>
        <begin position="10"/>
        <end position="138"/>
    </location>
</feature>
<organism evidence="2 3">
    <name type="scientific">Galerina marginata (strain CBS 339.88)</name>
    <dbReference type="NCBI Taxonomy" id="685588"/>
    <lineage>
        <taxon>Eukaryota</taxon>
        <taxon>Fungi</taxon>
        <taxon>Dikarya</taxon>
        <taxon>Basidiomycota</taxon>
        <taxon>Agaricomycotina</taxon>
        <taxon>Agaricomycetes</taxon>
        <taxon>Agaricomycetidae</taxon>
        <taxon>Agaricales</taxon>
        <taxon>Agaricineae</taxon>
        <taxon>Strophariaceae</taxon>
        <taxon>Galerina</taxon>
    </lineage>
</organism>
<dbReference type="PANTHER" id="PTHR43040">
    <property type="entry name" value="RIBONUCLEASE D"/>
    <property type="match status" value="1"/>
</dbReference>
<dbReference type="SUPFAM" id="SSF53098">
    <property type="entry name" value="Ribonuclease H-like"/>
    <property type="match status" value="1"/>
</dbReference>
<proteinExistence type="predicted"/>